<proteinExistence type="predicted"/>
<accession>A0A7C9AFL2</accession>
<name>A0A7C9AFL2_OPUST</name>
<protein>
    <submittedName>
        <fullName evidence="1">Uncharacterized protein</fullName>
    </submittedName>
</protein>
<reference evidence="1" key="2">
    <citation type="submission" date="2020-07" db="EMBL/GenBank/DDBJ databases">
        <authorList>
            <person name="Vera ALvarez R."/>
            <person name="Arias-Moreno D.M."/>
            <person name="Jimenez-Jacinto V."/>
            <person name="Jimenez-Bremont J.F."/>
            <person name="Swaminathan K."/>
            <person name="Moose S.P."/>
            <person name="Guerrero-Gonzalez M.L."/>
            <person name="Marino-Ramirez L."/>
            <person name="Landsman D."/>
            <person name="Rodriguez-Kessler M."/>
            <person name="Delgado-Sanchez P."/>
        </authorList>
    </citation>
    <scope>NUCLEOTIDE SEQUENCE</scope>
    <source>
        <tissue evidence="1">Cladode</tissue>
    </source>
</reference>
<reference evidence="1" key="1">
    <citation type="journal article" date="2013" name="J. Plant Res.">
        <title>Effect of fungi and light on seed germination of three Opuntia species from semiarid lands of central Mexico.</title>
        <authorList>
            <person name="Delgado-Sanchez P."/>
            <person name="Jimenez-Bremont J.F."/>
            <person name="Guerrero-Gonzalez Mde L."/>
            <person name="Flores J."/>
        </authorList>
    </citation>
    <scope>NUCLEOTIDE SEQUENCE</scope>
    <source>
        <tissue evidence="1">Cladode</tissue>
    </source>
</reference>
<dbReference type="AlphaFoldDB" id="A0A7C9AFL2"/>
<sequence>MSKLPGSPHRTVLVALCRIGQGFDALSKCSLRGILTCTEACTHETTEGRLMRYKASLEHFIMQSGSLTQISLFNMSHNQCIVDDRVRGESLFIHLFQEAIGFF</sequence>
<organism evidence="1">
    <name type="scientific">Opuntia streptacantha</name>
    <name type="common">Prickly pear cactus</name>
    <name type="synonym">Opuntia cardona</name>
    <dbReference type="NCBI Taxonomy" id="393608"/>
    <lineage>
        <taxon>Eukaryota</taxon>
        <taxon>Viridiplantae</taxon>
        <taxon>Streptophyta</taxon>
        <taxon>Embryophyta</taxon>
        <taxon>Tracheophyta</taxon>
        <taxon>Spermatophyta</taxon>
        <taxon>Magnoliopsida</taxon>
        <taxon>eudicotyledons</taxon>
        <taxon>Gunneridae</taxon>
        <taxon>Pentapetalae</taxon>
        <taxon>Caryophyllales</taxon>
        <taxon>Cactineae</taxon>
        <taxon>Cactaceae</taxon>
        <taxon>Opuntioideae</taxon>
        <taxon>Opuntia</taxon>
    </lineage>
</organism>
<evidence type="ECO:0000313" key="1">
    <source>
        <dbReference type="EMBL" id="MBA4666016.1"/>
    </source>
</evidence>
<dbReference type="EMBL" id="GISG01230190">
    <property type="protein sequence ID" value="MBA4666016.1"/>
    <property type="molecule type" value="Transcribed_RNA"/>
</dbReference>